<evidence type="ECO:0000256" key="5">
    <source>
        <dbReference type="ARBA" id="ARBA00022679"/>
    </source>
</evidence>
<dbReference type="AlphaFoldDB" id="A0A1I5LQG2"/>
<evidence type="ECO:0000256" key="9">
    <source>
        <dbReference type="ARBA" id="ARBA00023012"/>
    </source>
</evidence>
<evidence type="ECO:0000259" key="13">
    <source>
        <dbReference type="PROSITE" id="PS50885"/>
    </source>
</evidence>
<dbReference type="SMART" id="SM00387">
    <property type="entry name" value="HATPase_c"/>
    <property type="match status" value="1"/>
</dbReference>
<dbReference type="InterPro" id="IPR003594">
    <property type="entry name" value="HATPase_dom"/>
</dbReference>
<dbReference type="PANTHER" id="PTHR45436">
    <property type="entry name" value="SENSOR HISTIDINE KINASE YKOH"/>
    <property type="match status" value="1"/>
</dbReference>
<comment type="catalytic activity">
    <reaction evidence="1">
        <text>ATP + protein L-histidine = ADP + protein N-phospho-L-histidine.</text>
        <dbReference type="EC" id="2.7.13.3"/>
    </reaction>
</comment>
<evidence type="ECO:0000256" key="7">
    <source>
        <dbReference type="ARBA" id="ARBA00022777"/>
    </source>
</evidence>
<evidence type="ECO:0000256" key="2">
    <source>
        <dbReference type="ARBA" id="ARBA00004370"/>
    </source>
</evidence>
<dbReference type="CDD" id="cd00075">
    <property type="entry name" value="HATPase"/>
    <property type="match status" value="1"/>
</dbReference>
<dbReference type="InterPro" id="IPR050428">
    <property type="entry name" value="TCS_sensor_his_kinase"/>
</dbReference>
<feature type="domain" description="Histidine kinase" evidence="12">
    <location>
        <begin position="270"/>
        <end position="482"/>
    </location>
</feature>
<feature type="transmembrane region" description="Helical" evidence="11">
    <location>
        <begin position="194"/>
        <end position="214"/>
    </location>
</feature>
<dbReference type="Pfam" id="PF00512">
    <property type="entry name" value="HisKA"/>
    <property type="match status" value="1"/>
</dbReference>
<keyword evidence="8 11" id="KW-1133">Transmembrane helix</keyword>
<evidence type="ECO:0000256" key="1">
    <source>
        <dbReference type="ARBA" id="ARBA00000085"/>
    </source>
</evidence>
<dbReference type="RefSeq" id="WP_074925597.1">
    <property type="nucleotide sequence ID" value="NZ_FOWR01000006.1"/>
</dbReference>
<dbReference type="Pfam" id="PF08521">
    <property type="entry name" value="2CSK_N"/>
    <property type="match status" value="1"/>
</dbReference>
<dbReference type="EMBL" id="FOWR01000006">
    <property type="protein sequence ID" value="SFO99589.1"/>
    <property type="molecule type" value="Genomic_DNA"/>
</dbReference>
<dbReference type="InterPro" id="IPR036890">
    <property type="entry name" value="HATPase_C_sf"/>
</dbReference>
<organism evidence="14 15">
    <name type="scientific">Enterovibrio norvegicus DSM 15893</name>
    <dbReference type="NCBI Taxonomy" id="1121869"/>
    <lineage>
        <taxon>Bacteria</taxon>
        <taxon>Pseudomonadati</taxon>
        <taxon>Pseudomonadota</taxon>
        <taxon>Gammaproteobacteria</taxon>
        <taxon>Vibrionales</taxon>
        <taxon>Vibrionaceae</taxon>
        <taxon>Enterovibrio</taxon>
    </lineage>
</organism>
<proteinExistence type="predicted"/>
<dbReference type="STRING" id="1121869.SAMN03084138_01024"/>
<keyword evidence="7 14" id="KW-0418">Kinase</keyword>
<dbReference type="Pfam" id="PF02518">
    <property type="entry name" value="HATPase_c"/>
    <property type="match status" value="1"/>
</dbReference>
<feature type="domain" description="HAMP" evidence="13">
    <location>
        <begin position="211"/>
        <end position="262"/>
    </location>
</feature>
<dbReference type="InterPro" id="IPR005467">
    <property type="entry name" value="His_kinase_dom"/>
</dbReference>
<dbReference type="InterPro" id="IPR003660">
    <property type="entry name" value="HAMP_dom"/>
</dbReference>
<dbReference type="PRINTS" id="PR00344">
    <property type="entry name" value="BCTRLSENSOR"/>
</dbReference>
<evidence type="ECO:0000256" key="3">
    <source>
        <dbReference type="ARBA" id="ARBA00012438"/>
    </source>
</evidence>
<dbReference type="EC" id="2.7.13.3" evidence="3"/>
<dbReference type="OrthoDB" id="9804645at2"/>
<dbReference type="GeneID" id="35872375"/>
<dbReference type="Gene3D" id="1.10.287.130">
    <property type="match status" value="1"/>
</dbReference>
<dbReference type="Gene3D" id="3.30.565.10">
    <property type="entry name" value="Histidine kinase-like ATPase, C-terminal domain"/>
    <property type="match status" value="1"/>
</dbReference>
<evidence type="ECO:0000256" key="11">
    <source>
        <dbReference type="SAM" id="Phobius"/>
    </source>
</evidence>
<evidence type="ECO:0000256" key="6">
    <source>
        <dbReference type="ARBA" id="ARBA00022692"/>
    </source>
</evidence>
<feature type="transmembrane region" description="Helical" evidence="11">
    <location>
        <begin position="25"/>
        <end position="46"/>
    </location>
</feature>
<evidence type="ECO:0000259" key="12">
    <source>
        <dbReference type="PROSITE" id="PS50109"/>
    </source>
</evidence>
<accession>A0A1I5LQG2</accession>
<dbReference type="PROSITE" id="PS50885">
    <property type="entry name" value="HAMP"/>
    <property type="match status" value="1"/>
</dbReference>
<dbReference type="SMART" id="SM00388">
    <property type="entry name" value="HisKA"/>
    <property type="match status" value="1"/>
</dbReference>
<reference evidence="14 15" key="1">
    <citation type="submission" date="2016-10" db="EMBL/GenBank/DDBJ databases">
        <authorList>
            <person name="de Groot N.N."/>
        </authorList>
    </citation>
    <scope>NUCLEOTIDE SEQUENCE [LARGE SCALE GENOMIC DNA]</scope>
    <source>
        <strain evidence="14 15">DSM 15893</strain>
    </source>
</reference>
<dbReference type="Proteomes" id="UP000182692">
    <property type="component" value="Unassembled WGS sequence"/>
</dbReference>
<dbReference type="PROSITE" id="PS50109">
    <property type="entry name" value="HIS_KIN"/>
    <property type="match status" value="1"/>
</dbReference>
<evidence type="ECO:0000256" key="8">
    <source>
        <dbReference type="ARBA" id="ARBA00022989"/>
    </source>
</evidence>
<dbReference type="InterPro" id="IPR013727">
    <property type="entry name" value="2CSK_N"/>
</dbReference>
<dbReference type="SUPFAM" id="SSF47384">
    <property type="entry name" value="Homodimeric domain of signal transducing histidine kinase"/>
    <property type="match status" value="1"/>
</dbReference>
<keyword evidence="5" id="KW-0808">Transferase</keyword>
<evidence type="ECO:0000313" key="15">
    <source>
        <dbReference type="Proteomes" id="UP000182692"/>
    </source>
</evidence>
<dbReference type="InterPro" id="IPR036097">
    <property type="entry name" value="HisK_dim/P_sf"/>
</dbReference>
<dbReference type="InterPro" id="IPR003661">
    <property type="entry name" value="HisK_dim/P_dom"/>
</dbReference>
<keyword evidence="6 11" id="KW-0812">Transmembrane</keyword>
<sequence length="486" mass="54971">MSSFLSRFPRLPFSDEYWSSKSLRFQLLTSAFALLFAISVITLWAANRYAHHTAQLSYDRSLSGSAVQILDNVRYVNLNWNVDIPISSFKVLAQSPRDRVLYLVVTEDLFVVTGYRELLTHDIVRTRVENHQPSLEPKADFFDVHYSGDAFRFTIISNSVNTPNGLKDVMVLVGQTLESRLALKKEITFQAQNLVGLVILSAMFLVLLSTWKIIRPIRSINRKIAKRSTVDLTPISLQGPLEVDHLITTINRFMAQLDTTLRNLKNFTGEAAHQLKTPLSGLKAQAELAINSNQDPETERYLENVLHACNHLDRTITQLLNQATITHRHRSMMPARIDLNQHVKQVCRDLAIHALSQKVELSYEESMHIYVNGDDYALTQMLLNLIENAIKYSPENSTIDILIHQDVGNAVLTIRDHGQGIDEKDKPHVFERFYRSPNNTSQGTGLGMAIALEVANNFNAVLSLEDTDPSGLTVNVAFPYGHWSHQ</sequence>
<evidence type="ECO:0000256" key="4">
    <source>
        <dbReference type="ARBA" id="ARBA00022553"/>
    </source>
</evidence>
<name>A0A1I5LQG2_9GAMM</name>
<dbReference type="CDD" id="cd00082">
    <property type="entry name" value="HisKA"/>
    <property type="match status" value="1"/>
</dbReference>
<dbReference type="InterPro" id="IPR004358">
    <property type="entry name" value="Sig_transdc_His_kin-like_C"/>
</dbReference>
<evidence type="ECO:0000256" key="10">
    <source>
        <dbReference type="ARBA" id="ARBA00023136"/>
    </source>
</evidence>
<dbReference type="PANTHER" id="PTHR45436:SF1">
    <property type="entry name" value="SENSOR PROTEIN QSEC"/>
    <property type="match status" value="1"/>
</dbReference>
<gene>
    <name evidence="14" type="ORF">SAMN03084138_01024</name>
</gene>
<protein>
    <recommendedName>
        <fullName evidence="3">histidine kinase</fullName>
        <ecNumber evidence="3">2.7.13.3</ecNumber>
    </recommendedName>
</protein>
<evidence type="ECO:0000313" key="14">
    <source>
        <dbReference type="EMBL" id="SFO99589.1"/>
    </source>
</evidence>
<keyword evidence="4" id="KW-0597">Phosphoprotein</keyword>
<dbReference type="GO" id="GO:0005886">
    <property type="term" value="C:plasma membrane"/>
    <property type="evidence" value="ECO:0007669"/>
    <property type="project" value="TreeGrafter"/>
</dbReference>
<dbReference type="SUPFAM" id="SSF55874">
    <property type="entry name" value="ATPase domain of HSP90 chaperone/DNA topoisomerase II/histidine kinase"/>
    <property type="match status" value="1"/>
</dbReference>
<comment type="subcellular location">
    <subcellularLocation>
        <location evidence="2">Membrane</location>
    </subcellularLocation>
</comment>
<keyword evidence="9" id="KW-0902">Two-component regulatory system</keyword>
<keyword evidence="10 11" id="KW-0472">Membrane</keyword>
<dbReference type="GO" id="GO:0000155">
    <property type="term" value="F:phosphorelay sensor kinase activity"/>
    <property type="evidence" value="ECO:0007669"/>
    <property type="project" value="InterPro"/>
</dbReference>